<gene>
    <name evidence="3" type="ORF">JI435_082980</name>
</gene>
<sequence>MRLPSLITCLWAASAQGAALRPLSRRGDFTSASVVRDVSVNASSSQLQSIGAAATFPDGYWLNDMSGKGIAAFNANPSGYKVFRNVKDYGAKADGVTDDSDAINRAISDGNRCGPWVCDSSTDTPAVVYIPSGTYLINKPIIFYYMTQLIGDPRTRPVLKAAPTLDALALIDASPYSNQDGSPGWTSTNIFLRQIRNIEIDGTAVAPTKGFQGIHWPASQATTIQNVKIRMTQSDASGHAGIFVENGSGGHMADLEIEGGKYGLNIGNQQFTLRNIKISKAQIGISQIWDWGWLYSGLDISDCKVAFSMINGYDVGKLQIGSVVIIDSKITNCPVFMDTTWKRDTLPIGAGQLIMENIQLNNVPVAITGYGETILPGGTTTIQSWGQGNKYSPNGPEKFQGPFTAAGRPQSLLDNGKYYSKSKPQYENLGTGSFLSARGAGATGNGYSDDTQAIQNALTVAAQQNKVLFFEHGVYKVTNTIYVPPGSRMVGETFSAIMAAGSIFGNKDSPVPVIQIGKPGESGSIEWSDMLVQTQGATPGAKLIEYNLNTARGSGIWDVHTRIGGSKGTALQIAECPKYSVNQNCMAAHTNVHITKSSSGAYFENNWFWTADHDLDDRTSTQISVFTGRGMHVEGQNVFLWASGVEHHALYQYQFNNAQNIFAGFIQTETPYYMPSPDAKNQPYGRSDAFADPDYNAACPPGGICDAYGLRVLNAKNVMIYGGGLYSFFKNYDVSCSSPDAPNGARLCQNQIFSIEGDSSVQWFGLNQVGAEQMVTIDRQDKAKWSDNLSVYPNTIGWFTYSK</sequence>
<dbReference type="SUPFAM" id="SSF51126">
    <property type="entry name" value="Pectin lyase-like"/>
    <property type="match status" value="2"/>
</dbReference>
<reference evidence="4" key="1">
    <citation type="journal article" date="2021" name="BMC Genomics">
        <title>Chromosome-level genome assembly and manually-curated proteome of model necrotroph Parastagonospora nodorum Sn15 reveals a genome-wide trove of candidate effector homologs, and redundancy of virulence-related functions within an accessory chromosome.</title>
        <authorList>
            <person name="Bertazzoni S."/>
            <person name="Jones D.A.B."/>
            <person name="Phan H.T."/>
            <person name="Tan K.-C."/>
            <person name="Hane J.K."/>
        </authorList>
    </citation>
    <scope>NUCLEOTIDE SEQUENCE [LARGE SCALE GENOMIC DNA]</scope>
    <source>
        <strain evidence="4">SN15 / ATCC MYA-4574 / FGSC 10173)</strain>
    </source>
</reference>
<dbReference type="OrthoDB" id="1046782at2759"/>
<name>A0A7U2ETW8_PHANO</name>
<dbReference type="Pfam" id="PF12708">
    <property type="entry name" value="Pect-lyase_RHGA_epim"/>
    <property type="match status" value="1"/>
</dbReference>
<evidence type="ECO:0000313" key="4">
    <source>
        <dbReference type="Proteomes" id="UP000663193"/>
    </source>
</evidence>
<dbReference type="PROSITE" id="PS50206">
    <property type="entry name" value="RHODANESE_3"/>
    <property type="match status" value="1"/>
</dbReference>
<evidence type="ECO:0000259" key="2">
    <source>
        <dbReference type="PROSITE" id="PS50206"/>
    </source>
</evidence>
<dbReference type="PANTHER" id="PTHR33928:SF2">
    <property type="entry name" value="PECTATE LYASE SUPERFAMILY PROTEIN DOMAIN-CONTAINING PROTEIN-RELATED"/>
    <property type="match status" value="1"/>
</dbReference>
<feature type="signal peptide" evidence="1">
    <location>
        <begin position="1"/>
        <end position="19"/>
    </location>
</feature>
<feature type="domain" description="Rhodanese" evidence="2">
    <location>
        <begin position="707"/>
        <end position="737"/>
    </location>
</feature>
<dbReference type="CDD" id="cd23668">
    <property type="entry name" value="GH55_beta13glucanase-like"/>
    <property type="match status" value="1"/>
</dbReference>
<dbReference type="InterPro" id="IPR001763">
    <property type="entry name" value="Rhodanese-like_dom"/>
</dbReference>
<evidence type="ECO:0000256" key="1">
    <source>
        <dbReference type="SAM" id="SignalP"/>
    </source>
</evidence>
<dbReference type="AlphaFoldDB" id="A0A7U2ETW8"/>
<dbReference type="InterPro" id="IPR039279">
    <property type="entry name" value="QRT3-like"/>
</dbReference>
<dbReference type="VEuPathDB" id="FungiDB:JI435_082980"/>
<dbReference type="InterPro" id="IPR011050">
    <property type="entry name" value="Pectin_lyase_fold/virulence"/>
</dbReference>
<dbReference type="GO" id="GO:0004650">
    <property type="term" value="F:polygalacturonase activity"/>
    <property type="evidence" value="ECO:0007669"/>
    <property type="project" value="InterPro"/>
</dbReference>
<keyword evidence="4" id="KW-1185">Reference proteome</keyword>
<dbReference type="PANTHER" id="PTHR33928">
    <property type="entry name" value="POLYGALACTURONASE QRT3"/>
    <property type="match status" value="1"/>
</dbReference>
<protein>
    <recommendedName>
        <fullName evidence="2">Rhodanese domain-containing protein</fullName>
    </recommendedName>
</protein>
<dbReference type="InterPro" id="IPR024535">
    <property type="entry name" value="RHGA/B-epi-like_pectate_lyase"/>
</dbReference>
<dbReference type="EMBL" id="CP069024">
    <property type="protein sequence ID" value="QRC92647.1"/>
    <property type="molecule type" value="Genomic_DNA"/>
</dbReference>
<feature type="chain" id="PRO_5031466209" description="Rhodanese domain-containing protein" evidence="1">
    <location>
        <begin position="20"/>
        <end position="803"/>
    </location>
</feature>
<organism evidence="3 4">
    <name type="scientific">Phaeosphaeria nodorum (strain SN15 / ATCC MYA-4574 / FGSC 10173)</name>
    <name type="common">Glume blotch fungus</name>
    <name type="synonym">Parastagonospora nodorum</name>
    <dbReference type="NCBI Taxonomy" id="321614"/>
    <lineage>
        <taxon>Eukaryota</taxon>
        <taxon>Fungi</taxon>
        <taxon>Dikarya</taxon>
        <taxon>Ascomycota</taxon>
        <taxon>Pezizomycotina</taxon>
        <taxon>Dothideomycetes</taxon>
        <taxon>Pleosporomycetidae</taxon>
        <taxon>Pleosporales</taxon>
        <taxon>Pleosporineae</taxon>
        <taxon>Phaeosphaeriaceae</taxon>
        <taxon>Parastagonospora</taxon>
    </lineage>
</organism>
<keyword evidence="1" id="KW-0732">Signal</keyword>
<dbReference type="FunFam" id="2.160.20.10:FF:000023">
    <property type="entry name" value="Exo-beta-1,3-glucanase Exg0"/>
    <property type="match status" value="1"/>
</dbReference>
<dbReference type="Gene3D" id="2.160.20.10">
    <property type="entry name" value="Single-stranded right-handed beta-helix, Pectin lyase-like"/>
    <property type="match status" value="2"/>
</dbReference>
<proteinExistence type="predicted"/>
<accession>A0A7U2ETW8</accession>
<dbReference type="Proteomes" id="UP000663193">
    <property type="component" value="Chromosome 2"/>
</dbReference>
<dbReference type="InterPro" id="IPR012334">
    <property type="entry name" value="Pectin_lyas_fold"/>
</dbReference>
<evidence type="ECO:0000313" key="3">
    <source>
        <dbReference type="EMBL" id="QRC92647.1"/>
    </source>
</evidence>